<name>A0ABW3D1L8_9FLAO</name>
<comment type="caution">
    <text evidence="2">The sequence shown here is derived from an EMBL/GenBank/DDBJ whole genome shotgun (WGS) entry which is preliminary data.</text>
</comment>
<accession>A0ABW3D1L8</accession>
<evidence type="ECO:0000256" key="1">
    <source>
        <dbReference type="SAM" id="SignalP"/>
    </source>
</evidence>
<gene>
    <name evidence="2" type="ORF">ACFQ1M_14735</name>
</gene>
<sequence length="104" mass="11377">MKKKVIVMSLAICCSLSLMSFQNSKDFEIRDNDAVGNINVLDHLEVDSSTGVAPQAAKWKAMAKMVKYVAAAVVAVTLGQEMENNPYQLAELEAKASMRNLDNL</sequence>
<protein>
    <submittedName>
        <fullName evidence="2">Uncharacterized protein</fullName>
    </submittedName>
</protein>
<dbReference type="Proteomes" id="UP001596978">
    <property type="component" value="Unassembled WGS sequence"/>
</dbReference>
<dbReference type="EMBL" id="JBHTJH010000017">
    <property type="protein sequence ID" value="MFD0863469.1"/>
    <property type="molecule type" value="Genomic_DNA"/>
</dbReference>
<dbReference type="RefSeq" id="WP_386409541.1">
    <property type="nucleotide sequence ID" value="NZ_JBHTJH010000017.1"/>
</dbReference>
<feature type="chain" id="PRO_5046636237" evidence="1">
    <location>
        <begin position="21"/>
        <end position="104"/>
    </location>
</feature>
<keyword evidence="1" id="KW-0732">Signal</keyword>
<feature type="signal peptide" evidence="1">
    <location>
        <begin position="1"/>
        <end position="20"/>
    </location>
</feature>
<evidence type="ECO:0000313" key="3">
    <source>
        <dbReference type="Proteomes" id="UP001596978"/>
    </source>
</evidence>
<organism evidence="2 3">
    <name type="scientific">Sungkyunkwania multivorans</name>
    <dbReference type="NCBI Taxonomy" id="1173618"/>
    <lineage>
        <taxon>Bacteria</taxon>
        <taxon>Pseudomonadati</taxon>
        <taxon>Bacteroidota</taxon>
        <taxon>Flavobacteriia</taxon>
        <taxon>Flavobacteriales</taxon>
        <taxon>Flavobacteriaceae</taxon>
        <taxon>Sungkyunkwania</taxon>
    </lineage>
</organism>
<reference evidence="3" key="1">
    <citation type="journal article" date="2019" name="Int. J. Syst. Evol. Microbiol.">
        <title>The Global Catalogue of Microorganisms (GCM) 10K type strain sequencing project: providing services to taxonomists for standard genome sequencing and annotation.</title>
        <authorList>
            <consortium name="The Broad Institute Genomics Platform"/>
            <consortium name="The Broad Institute Genome Sequencing Center for Infectious Disease"/>
            <person name="Wu L."/>
            <person name="Ma J."/>
        </authorList>
    </citation>
    <scope>NUCLEOTIDE SEQUENCE [LARGE SCALE GENOMIC DNA]</scope>
    <source>
        <strain evidence="3">CCUG 62952</strain>
    </source>
</reference>
<proteinExistence type="predicted"/>
<evidence type="ECO:0000313" key="2">
    <source>
        <dbReference type="EMBL" id="MFD0863469.1"/>
    </source>
</evidence>
<keyword evidence="3" id="KW-1185">Reference proteome</keyword>